<dbReference type="InterPro" id="IPR001343">
    <property type="entry name" value="Hemolysn_Ca-bd"/>
</dbReference>
<dbReference type="STRING" id="671072.PL9214291346"/>
<dbReference type="InterPro" id="IPR011049">
    <property type="entry name" value="Serralysin-like_metalloprot_C"/>
</dbReference>
<sequence length="104" mass="10904">MNNDQLTGGQGNDVLVGAEGIDSLTGGEGSDRFVLIPGYGSDLIMDFQEGQDLLVLNRGLTFEQISIIPSAEGVSIQVGLEILALLPGVNINLLTVEDFVSSVI</sequence>
<evidence type="ECO:0000313" key="2">
    <source>
        <dbReference type="Proteomes" id="UP000184315"/>
    </source>
</evidence>
<name>A0A1J1LJK0_9CYAN</name>
<dbReference type="AlphaFoldDB" id="A0A1J1LJK0"/>
<dbReference type="EMBL" id="CZDF01000132">
    <property type="protein sequence ID" value="CUR31753.1"/>
    <property type="molecule type" value="Genomic_DNA"/>
</dbReference>
<dbReference type="OrthoDB" id="517984at2"/>
<dbReference type="Gene3D" id="2.150.10.10">
    <property type="entry name" value="Serralysin-like metalloprotease, C-terminal"/>
    <property type="match status" value="1"/>
</dbReference>
<proteinExistence type="predicted"/>
<reference evidence="2" key="1">
    <citation type="submission" date="2015-10" db="EMBL/GenBank/DDBJ databases">
        <authorList>
            <person name="Regsiter A."/>
            <person name="william w."/>
        </authorList>
    </citation>
    <scope>NUCLEOTIDE SEQUENCE [LARGE SCALE GENOMIC DNA]</scope>
</reference>
<keyword evidence="2" id="KW-1185">Reference proteome</keyword>
<evidence type="ECO:0000313" key="1">
    <source>
        <dbReference type="EMBL" id="CUR31753.1"/>
    </source>
</evidence>
<protein>
    <submittedName>
        <fullName evidence="1">Uncharacterized protein</fullName>
    </submittedName>
</protein>
<dbReference type="RefSeq" id="WP_072718548.1">
    <property type="nucleotide sequence ID" value="NZ_LN889782.1"/>
</dbReference>
<dbReference type="PROSITE" id="PS00330">
    <property type="entry name" value="HEMOLYSIN_CALCIUM"/>
    <property type="match status" value="1"/>
</dbReference>
<dbReference type="Proteomes" id="UP000184315">
    <property type="component" value="Unassembled WGS sequence"/>
</dbReference>
<accession>A0A1J1LJK0</accession>
<dbReference type="PRINTS" id="PR00313">
    <property type="entry name" value="CABNDNGRPT"/>
</dbReference>
<dbReference type="GO" id="GO:0005509">
    <property type="term" value="F:calcium ion binding"/>
    <property type="evidence" value="ECO:0007669"/>
    <property type="project" value="InterPro"/>
</dbReference>
<organism evidence="1 2">
    <name type="scientific">Planktothrix tepida PCC 9214</name>
    <dbReference type="NCBI Taxonomy" id="671072"/>
    <lineage>
        <taxon>Bacteria</taxon>
        <taxon>Bacillati</taxon>
        <taxon>Cyanobacteriota</taxon>
        <taxon>Cyanophyceae</taxon>
        <taxon>Oscillatoriophycideae</taxon>
        <taxon>Oscillatoriales</taxon>
        <taxon>Microcoleaceae</taxon>
        <taxon>Planktothrix</taxon>
    </lineage>
</organism>
<dbReference type="SUPFAM" id="SSF51120">
    <property type="entry name" value="beta-Roll"/>
    <property type="match status" value="1"/>
</dbReference>
<dbReference type="Pfam" id="PF00353">
    <property type="entry name" value="HemolysinCabind"/>
    <property type="match status" value="1"/>
</dbReference>
<gene>
    <name evidence="1" type="ORF">PL9214291346</name>
</gene>
<dbReference type="InterPro" id="IPR018511">
    <property type="entry name" value="Hemolysin-typ_Ca-bd_CS"/>
</dbReference>